<accession>A0ABZ0ZJM3</accession>
<name>A0ABZ0ZJM3_9ACTN</name>
<feature type="domain" description="Aminoglycoside phosphotransferase" evidence="1">
    <location>
        <begin position="114"/>
        <end position="228"/>
    </location>
</feature>
<dbReference type="Proteomes" id="UP001327225">
    <property type="component" value="Chromosome"/>
</dbReference>
<dbReference type="SUPFAM" id="SSF56112">
    <property type="entry name" value="Protein kinase-like (PK-like)"/>
    <property type="match status" value="1"/>
</dbReference>
<dbReference type="Pfam" id="PF01636">
    <property type="entry name" value="APH"/>
    <property type="match status" value="1"/>
</dbReference>
<reference evidence="3" key="1">
    <citation type="submission" date="2023-12" db="EMBL/GenBank/DDBJ databases">
        <title>Novel species in genus Nocardioides.</title>
        <authorList>
            <person name="Zhou H."/>
        </authorList>
    </citation>
    <scope>NUCLEOTIDE SEQUENCE [LARGE SCALE GENOMIC DNA]</scope>
    <source>
        <strain evidence="3">HM61</strain>
    </source>
</reference>
<dbReference type="RefSeq" id="WP_322936335.1">
    <property type="nucleotide sequence ID" value="NZ_CP141059.1"/>
</dbReference>
<keyword evidence="3" id="KW-1185">Reference proteome</keyword>
<evidence type="ECO:0000259" key="1">
    <source>
        <dbReference type="Pfam" id="PF01636"/>
    </source>
</evidence>
<dbReference type="InterPro" id="IPR011009">
    <property type="entry name" value="Kinase-like_dom_sf"/>
</dbReference>
<dbReference type="EMBL" id="CP141059">
    <property type="protein sequence ID" value="WQQ24667.1"/>
    <property type="molecule type" value="Genomic_DNA"/>
</dbReference>
<dbReference type="InterPro" id="IPR002575">
    <property type="entry name" value="Aminoglycoside_PTrfase"/>
</dbReference>
<protein>
    <submittedName>
        <fullName evidence="2">Phosphotransferase</fullName>
    </submittedName>
</protein>
<organism evidence="2 3">
    <name type="scientific">Nocardioides bizhenqiangii</name>
    <dbReference type="NCBI Taxonomy" id="3095076"/>
    <lineage>
        <taxon>Bacteria</taxon>
        <taxon>Bacillati</taxon>
        <taxon>Actinomycetota</taxon>
        <taxon>Actinomycetes</taxon>
        <taxon>Propionibacteriales</taxon>
        <taxon>Nocardioidaceae</taxon>
        <taxon>Nocardioides</taxon>
    </lineage>
</organism>
<proteinExistence type="predicted"/>
<evidence type="ECO:0000313" key="2">
    <source>
        <dbReference type="EMBL" id="WQQ24667.1"/>
    </source>
</evidence>
<sequence>MWQPEPDWVVLPGGSGTSTVGVWRTALAGRPVVIKRLAAPRPGDPAAVSEPGHIGYWRREADVIVTGLTEATPGLRSTTASVEEDPEGITIVRDWVEDASSSGLFLALCMGRFAAADLPRPRFLARNLMRDRIDRVARRGGWPTLDRTTVADVADHLWRHRGAMLDLLDGLPQVPQHGDPTARNLPGRYGDDAIGIDWGTVGTGPVGGDLGYLSLSAREGFEPLLDAYLLGIPDANRDQVVLGAQIVAVYTALSRAEWALARAATGEGALASKYRHPAVAPHLRTLQRQFPHMEALLQL</sequence>
<evidence type="ECO:0000313" key="3">
    <source>
        <dbReference type="Proteomes" id="UP001327225"/>
    </source>
</evidence>
<gene>
    <name evidence="2" type="ORF">SHK19_11865</name>
</gene>